<keyword evidence="1" id="KW-0677">Repeat</keyword>
<feature type="domain" description="MIR" evidence="3">
    <location>
        <begin position="54"/>
        <end position="108"/>
    </location>
</feature>
<evidence type="ECO:0000313" key="5">
    <source>
        <dbReference type="Proteomes" id="UP000092321"/>
    </source>
</evidence>
<dbReference type="EMBL" id="LXPE01000011">
    <property type="protein sequence ID" value="OBA27074.1"/>
    <property type="molecule type" value="Genomic_DNA"/>
</dbReference>
<dbReference type="PANTHER" id="PTHR10050:SF46">
    <property type="entry name" value="PROTEIN O-MANNOSYL-TRANSFERASE 2"/>
    <property type="match status" value="1"/>
</dbReference>
<dbReference type="InterPro" id="IPR027005">
    <property type="entry name" value="PMT-like"/>
</dbReference>
<dbReference type="Proteomes" id="UP000092321">
    <property type="component" value="Unassembled WGS sequence"/>
</dbReference>
<evidence type="ECO:0000256" key="2">
    <source>
        <dbReference type="SAM" id="Phobius"/>
    </source>
</evidence>
<reference evidence="5" key="1">
    <citation type="journal article" date="2016" name="Proc. Natl. Acad. Sci. U.S.A.">
        <title>Comparative genomics of biotechnologically important yeasts.</title>
        <authorList>
            <person name="Riley R."/>
            <person name="Haridas S."/>
            <person name="Wolfe K.H."/>
            <person name="Lopes M.R."/>
            <person name="Hittinger C.T."/>
            <person name="Goeker M."/>
            <person name="Salamov A.A."/>
            <person name="Wisecaver J.H."/>
            <person name="Long T.M."/>
            <person name="Calvey C.H."/>
            <person name="Aerts A.L."/>
            <person name="Barry K.W."/>
            <person name="Choi C."/>
            <person name="Clum A."/>
            <person name="Coughlan A.Y."/>
            <person name="Deshpande S."/>
            <person name="Douglass A.P."/>
            <person name="Hanson S.J."/>
            <person name="Klenk H.-P."/>
            <person name="LaButti K.M."/>
            <person name="Lapidus A."/>
            <person name="Lindquist E.A."/>
            <person name="Lipzen A.M."/>
            <person name="Meier-Kolthoff J.P."/>
            <person name="Ohm R.A."/>
            <person name="Otillar R.P."/>
            <person name="Pangilinan J.L."/>
            <person name="Peng Y."/>
            <person name="Rokas A."/>
            <person name="Rosa C.A."/>
            <person name="Scheuner C."/>
            <person name="Sibirny A.A."/>
            <person name="Slot J.C."/>
            <person name="Stielow J.B."/>
            <person name="Sun H."/>
            <person name="Kurtzman C.P."/>
            <person name="Blackwell M."/>
            <person name="Grigoriev I.V."/>
            <person name="Jeffries T.W."/>
        </authorList>
    </citation>
    <scope>NUCLEOTIDE SEQUENCE [LARGE SCALE GENOMIC DNA]</scope>
    <source>
        <strain evidence="5">NRRL Y-1626</strain>
    </source>
</reference>
<name>A0A1B7TEB9_9ASCO</name>
<dbReference type="SMART" id="SM00472">
    <property type="entry name" value="MIR"/>
    <property type="match status" value="2"/>
</dbReference>
<protein>
    <recommendedName>
        <fullName evidence="3">MIR domain-containing protein</fullName>
    </recommendedName>
</protein>
<dbReference type="Pfam" id="PF02815">
    <property type="entry name" value="MIR"/>
    <property type="match status" value="1"/>
</dbReference>
<keyword evidence="5" id="KW-1185">Reference proteome</keyword>
<dbReference type="PROSITE" id="PS50919">
    <property type="entry name" value="MIR"/>
    <property type="match status" value="1"/>
</dbReference>
<keyword evidence="2" id="KW-1133">Transmembrane helix</keyword>
<evidence type="ECO:0000313" key="4">
    <source>
        <dbReference type="EMBL" id="OBA27074.1"/>
    </source>
</evidence>
<dbReference type="OrthoDB" id="3971718at2759"/>
<evidence type="ECO:0000256" key="1">
    <source>
        <dbReference type="ARBA" id="ARBA00022737"/>
    </source>
</evidence>
<dbReference type="InterPro" id="IPR016093">
    <property type="entry name" value="MIR_motif"/>
</dbReference>
<keyword evidence="2" id="KW-0472">Membrane</keyword>
<dbReference type="InterPro" id="IPR036300">
    <property type="entry name" value="MIR_dom_sf"/>
</dbReference>
<feature type="transmembrane region" description="Helical" evidence="2">
    <location>
        <begin position="315"/>
        <end position="335"/>
    </location>
</feature>
<dbReference type="GO" id="GO:0004169">
    <property type="term" value="F:dolichyl-phosphate-mannose-protein mannosyltransferase activity"/>
    <property type="evidence" value="ECO:0007669"/>
    <property type="project" value="TreeGrafter"/>
</dbReference>
<evidence type="ECO:0000259" key="3">
    <source>
        <dbReference type="PROSITE" id="PS50919"/>
    </source>
</evidence>
<comment type="caution">
    <text evidence="4">The sequence shown here is derived from an EMBL/GenBank/DDBJ whole genome shotgun (WGS) entry which is preliminary data.</text>
</comment>
<dbReference type="SUPFAM" id="SSF82109">
    <property type="entry name" value="MIR domain"/>
    <property type="match status" value="1"/>
</dbReference>
<keyword evidence="2" id="KW-0812">Transmembrane</keyword>
<dbReference type="PANTHER" id="PTHR10050">
    <property type="entry name" value="DOLICHYL-PHOSPHATE-MANNOSE--PROTEIN MANNOSYLTRANSFERASE"/>
    <property type="match status" value="1"/>
</dbReference>
<dbReference type="AlphaFoldDB" id="A0A1B7TEB9"/>
<dbReference type="Gene3D" id="2.80.10.50">
    <property type="match status" value="1"/>
</dbReference>
<accession>A0A1B7TEB9</accession>
<proteinExistence type="predicted"/>
<sequence>MVTVSLAVYYHITSLFLINFEYNENNFDLSQLSALSKNTFNSLKNYDGNMLGVVKDVRYMDSVLIRHTASLGGYLHSHDSDLQTGSGQQQVTVFDQQDMMNEWTILPGDFNLRKGYLSGNNTDYEVVKRSHNIVLKHKITGKYLYVHPDFRGPVSEKEKAHEVTCKEFDALNEDEASFKFRIDYSFRAENSNLQLIDNQFELAAILTSGCKILSHMDRLPPWGYFQQEVICMEMATHDRTQFIIEKITETTKESLAKVEYRELKNVKWLDLIKEYLVKSWKKEIYDDDLKVKIDAHTNKLVLQPIKESIFKYSELSMLHAITIATIILSVISMLIKAIMIAPFEGNVNQFKNIENFKAKHLDILLIY</sequence>
<gene>
    <name evidence="4" type="ORF">HANVADRAFT_55996</name>
</gene>
<organism evidence="4 5">
    <name type="scientific">Hanseniaspora valbyensis NRRL Y-1626</name>
    <dbReference type="NCBI Taxonomy" id="766949"/>
    <lineage>
        <taxon>Eukaryota</taxon>
        <taxon>Fungi</taxon>
        <taxon>Dikarya</taxon>
        <taxon>Ascomycota</taxon>
        <taxon>Saccharomycotina</taxon>
        <taxon>Saccharomycetes</taxon>
        <taxon>Saccharomycodales</taxon>
        <taxon>Saccharomycodaceae</taxon>
        <taxon>Hanseniaspora</taxon>
    </lineage>
</organism>